<evidence type="ECO:0000256" key="23">
    <source>
        <dbReference type="ARBA" id="ARBA00048756"/>
    </source>
</evidence>
<evidence type="ECO:0000256" key="15">
    <source>
        <dbReference type="ARBA" id="ARBA00038863"/>
    </source>
</evidence>
<evidence type="ECO:0000313" key="31">
    <source>
        <dbReference type="Proteomes" id="UP000694701"/>
    </source>
</evidence>
<evidence type="ECO:0000256" key="19">
    <source>
        <dbReference type="ARBA" id="ARBA00046723"/>
    </source>
</evidence>
<dbReference type="GO" id="GO:0005524">
    <property type="term" value="F:ATP binding"/>
    <property type="evidence" value="ECO:0007669"/>
    <property type="project" value="UniProtKB-KW"/>
</dbReference>
<comment type="cofactor">
    <cofactor evidence="2">
        <name>Mg(2+)</name>
        <dbReference type="ChEBI" id="CHEBI:18420"/>
    </cofactor>
</comment>
<comment type="subunit">
    <text evidence="19">Monomer; active form. Homodimer; disulfide-linked. Homodimers are enzymatically inactive.</text>
</comment>
<keyword evidence="27" id="KW-0067">ATP-binding</keyword>
<evidence type="ECO:0000256" key="26">
    <source>
        <dbReference type="PIRSR" id="PIRSR600407-1"/>
    </source>
</evidence>
<feature type="signal peptide" evidence="29">
    <location>
        <begin position="1"/>
        <end position="23"/>
    </location>
</feature>
<comment type="catalytic activity">
    <reaction evidence="25">
        <text>IDP + H2O = IMP + phosphate + H(+)</text>
        <dbReference type="Rhea" id="RHEA:35207"/>
        <dbReference type="ChEBI" id="CHEBI:15377"/>
        <dbReference type="ChEBI" id="CHEBI:15378"/>
        <dbReference type="ChEBI" id="CHEBI:43474"/>
        <dbReference type="ChEBI" id="CHEBI:58053"/>
        <dbReference type="ChEBI" id="CHEBI:58280"/>
        <dbReference type="EC" id="3.6.1.6"/>
    </reaction>
    <physiologicalReaction direction="left-to-right" evidence="25">
        <dbReference type="Rhea" id="RHEA:35208"/>
    </physiologicalReaction>
</comment>
<keyword evidence="7" id="KW-0964">Secreted</keyword>
<comment type="catalytic activity">
    <reaction evidence="22">
        <text>UDP + H2O = UMP + phosphate + H(+)</text>
        <dbReference type="Rhea" id="RHEA:64876"/>
        <dbReference type="ChEBI" id="CHEBI:15377"/>
        <dbReference type="ChEBI" id="CHEBI:15378"/>
        <dbReference type="ChEBI" id="CHEBI:43474"/>
        <dbReference type="ChEBI" id="CHEBI:57865"/>
        <dbReference type="ChEBI" id="CHEBI:58223"/>
        <dbReference type="EC" id="3.6.1.6"/>
    </reaction>
    <physiologicalReaction direction="left-to-right" evidence="22">
        <dbReference type="Rhea" id="RHEA:64877"/>
    </physiologicalReaction>
</comment>
<evidence type="ECO:0000313" key="30">
    <source>
        <dbReference type="Ensembl" id="ENSCCRP00020065713.1"/>
    </source>
</evidence>
<dbReference type="AlphaFoldDB" id="A0A8C2G872"/>
<evidence type="ECO:0000256" key="17">
    <source>
        <dbReference type="ARBA" id="ARBA00042507"/>
    </source>
</evidence>
<keyword evidence="11" id="KW-0106">Calcium</keyword>
<comment type="subcellular location">
    <subcellularLocation>
        <location evidence="3">Endoplasmic reticulum</location>
    </subcellularLocation>
    <subcellularLocation>
        <location evidence="4">Secreted</location>
    </subcellularLocation>
</comment>
<evidence type="ECO:0000256" key="28">
    <source>
        <dbReference type="RuleBase" id="RU003833"/>
    </source>
</evidence>
<keyword evidence="10" id="KW-0256">Endoplasmic reticulum</keyword>
<feature type="chain" id="PRO_5034018426" description="nucleoside diphosphate phosphatase" evidence="29">
    <location>
        <begin position="24"/>
        <end position="392"/>
    </location>
</feature>
<keyword evidence="14" id="KW-0325">Glycoprotein</keyword>
<evidence type="ECO:0000256" key="10">
    <source>
        <dbReference type="ARBA" id="ARBA00022824"/>
    </source>
</evidence>
<comment type="catalytic activity">
    <reaction evidence="21">
        <text>a ribonucleoside 5'-diphosphate + H2O = a ribonucleoside 5'-phosphate + phosphate + H(+)</text>
        <dbReference type="Rhea" id="RHEA:36799"/>
        <dbReference type="ChEBI" id="CHEBI:15377"/>
        <dbReference type="ChEBI" id="CHEBI:15378"/>
        <dbReference type="ChEBI" id="CHEBI:43474"/>
        <dbReference type="ChEBI" id="CHEBI:57930"/>
        <dbReference type="ChEBI" id="CHEBI:58043"/>
        <dbReference type="EC" id="3.6.1.6"/>
    </reaction>
    <physiologicalReaction direction="left-to-right" evidence="21">
        <dbReference type="Rhea" id="RHEA:36800"/>
    </physiologicalReaction>
</comment>
<dbReference type="PROSITE" id="PS01238">
    <property type="entry name" value="GDA1_CD39_NTPASE"/>
    <property type="match status" value="1"/>
</dbReference>
<evidence type="ECO:0000256" key="27">
    <source>
        <dbReference type="PIRSR" id="PIRSR600407-2"/>
    </source>
</evidence>
<comment type="similarity">
    <text evidence="6 28">Belongs to the GDA1/CD39 NTPase family.</text>
</comment>
<comment type="catalytic activity">
    <reaction evidence="24">
        <text>ADP + H2O = AMP + phosphate + H(+)</text>
        <dbReference type="Rhea" id="RHEA:61436"/>
        <dbReference type="ChEBI" id="CHEBI:15377"/>
        <dbReference type="ChEBI" id="CHEBI:15378"/>
        <dbReference type="ChEBI" id="CHEBI:43474"/>
        <dbReference type="ChEBI" id="CHEBI:456215"/>
        <dbReference type="ChEBI" id="CHEBI:456216"/>
        <dbReference type="EC" id="3.6.1.6"/>
    </reaction>
    <physiologicalReaction direction="left-to-right" evidence="24">
        <dbReference type="Rhea" id="RHEA:61437"/>
    </physiologicalReaction>
</comment>
<evidence type="ECO:0000256" key="7">
    <source>
        <dbReference type="ARBA" id="ARBA00022525"/>
    </source>
</evidence>
<dbReference type="PANTHER" id="PTHR11782">
    <property type="entry name" value="ADENOSINE/GUANOSINE DIPHOSPHATASE"/>
    <property type="match status" value="1"/>
</dbReference>
<dbReference type="Proteomes" id="UP000694701">
    <property type="component" value="Unplaced"/>
</dbReference>
<evidence type="ECO:0000256" key="4">
    <source>
        <dbReference type="ARBA" id="ARBA00004613"/>
    </source>
</evidence>
<dbReference type="PANTHER" id="PTHR11782:SF35">
    <property type="entry name" value="NUCLEOSIDE DIPHOSPHATE PHOSPHATASE ENTPD5"/>
    <property type="match status" value="1"/>
</dbReference>
<evidence type="ECO:0000256" key="21">
    <source>
        <dbReference type="ARBA" id="ARBA00048053"/>
    </source>
</evidence>
<comment type="catalytic activity">
    <reaction evidence="20">
        <text>CDP + H2O = CMP + phosphate + H(+)</text>
        <dbReference type="Rhea" id="RHEA:64880"/>
        <dbReference type="ChEBI" id="CHEBI:15377"/>
        <dbReference type="ChEBI" id="CHEBI:15378"/>
        <dbReference type="ChEBI" id="CHEBI:43474"/>
        <dbReference type="ChEBI" id="CHEBI:58069"/>
        <dbReference type="ChEBI" id="CHEBI:60377"/>
        <dbReference type="EC" id="3.6.1.6"/>
    </reaction>
    <physiologicalReaction direction="left-to-right" evidence="20">
        <dbReference type="Rhea" id="RHEA:64881"/>
    </physiologicalReaction>
</comment>
<dbReference type="Gene3D" id="3.30.420.40">
    <property type="match status" value="1"/>
</dbReference>
<evidence type="ECO:0000256" key="22">
    <source>
        <dbReference type="ARBA" id="ARBA00048075"/>
    </source>
</evidence>
<comment type="cofactor">
    <cofactor evidence="1">
        <name>Ca(2+)</name>
        <dbReference type="ChEBI" id="CHEBI:29108"/>
    </cofactor>
</comment>
<evidence type="ECO:0000256" key="24">
    <source>
        <dbReference type="ARBA" id="ARBA00049217"/>
    </source>
</evidence>
<sequence>MSALLRVWHLLAVWTLLAASSSSQWNGLNAVDFSERFGNALPSLSRPANASQIFYSIMFDAGSTGTRIHVYTFIQKEPDGLPVLDNEMFHSMKPGLSAFADIPEIAGHTVRQLLRVAKKTVPPVEWKRTPVLFRATAGLRLLPPEKAHALLEEVQDVFDESPFYVPVDSVSIMNGTNEGILAWVTVNFLTGRLHRNAQKTVGILDLGGGSTQITFLPKSRVRMWCLPLLTCALLHSYLGNGIKAARLSALGALGSEGTEHTHQHTACSQELLTVVKGIIKQPLELKDSSTFYAFSYYFDHAVEAGLIDESRGGAVKIRDFRKRAKEVCNRPSERTQLNPFLCMDLTYIVCLLKDGFGFKESTVLQLTKKVRNVETSWALGAAIYHFQKFRIH</sequence>
<protein>
    <recommendedName>
        <fullName evidence="15">nucleoside diphosphate phosphatase</fullName>
        <ecNumber evidence="15">3.6.1.6</ecNumber>
    </recommendedName>
    <alternativeName>
        <fullName evidence="16">Guanosine-diphosphatase ENTPD5</fullName>
    </alternativeName>
    <alternativeName>
        <fullName evidence="17">Uridine-diphosphatase ENTPD5</fullName>
    </alternativeName>
</protein>
<feature type="binding site" evidence="27">
    <location>
        <begin position="208"/>
        <end position="212"/>
    </location>
    <ligand>
        <name>ATP</name>
        <dbReference type="ChEBI" id="CHEBI:30616"/>
    </ligand>
</feature>
<evidence type="ECO:0000256" key="12">
    <source>
        <dbReference type="ARBA" id="ARBA00022842"/>
    </source>
</evidence>
<comment type="catalytic activity">
    <reaction evidence="23">
        <text>GDP + H2O = GMP + phosphate + H(+)</text>
        <dbReference type="Rhea" id="RHEA:22156"/>
        <dbReference type="ChEBI" id="CHEBI:15377"/>
        <dbReference type="ChEBI" id="CHEBI:15378"/>
        <dbReference type="ChEBI" id="CHEBI:43474"/>
        <dbReference type="ChEBI" id="CHEBI:58115"/>
        <dbReference type="ChEBI" id="CHEBI:58189"/>
        <dbReference type="EC" id="3.6.1.6"/>
    </reaction>
    <physiologicalReaction direction="left-to-right" evidence="23">
        <dbReference type="Rhea" id="RHEA:22157"/>
    </physiologicalReaction>
</comment>
<evidence type="ECO:0000256" key="14">
    <source>
        <dbReference type="ARBA" id="ARBA00023180"/>
    </source>
</evidence>
<dbReference type="InterPro" id="IPR000407">
    <property type="entry name" value="GDA1_CD39_NTPase"/>
</dbReference>
<dbReference type="EC" id="3.6.1.6" evidence="15"/>
<dbReference type="Gene3D" id="3.30.420.150">
    <property type="entry name" value="Exopolyphosphatase. Domain 2"/>
    <property type="match status" value="1"/>
</dbReference>
<evidence type="ECO:0000256" key="3">
    <source>
        <dbReference type="ARBA" id="ARBA00004240"/>
    </source>
</evidence>
<evidence type="ECO:0000256" key="1">
    <source>
        <dbReference type="ARBA" id="ARBA00001913"/>
    </source>
</evidence>
<evidence type="ECO:0000256" key="9">
    <source>
        <dbReference type="ARBA" id="ARBA00022801"/>
    </source>
</evidence>
<dbReference type="GO" id="GO:0017110">
    <property type="term" value="F:nucleoside diphosphate phosphatase activity"/>
    <property type="evidence" value="ECO:0007669"/>
    <property type="project" value="UniProtKB-EC"/>
</dbReference>
<keyword evidence="13" id="KW-1015">Disulfide bond</keyword>
<evidence type="ECO:0000256" key="20">
    <source>
        <dbReference type="ARBA" id="ARBA00047813"/>
    </source>
</evidence>
<evidence type="ECO:0000256" key="5">
    <source>
        <dbReference type="ARBA" id="ARBA00004922"/>
    </source>
</evidence>
<reference evidence="30" key="1">
    <citation type="submission" date="2025-08" db="UniProtKB">
        <authorList>
            <consortium name="Ensembl"/>
        </authorList>
    </citation>
    <scope>IDENTIFICATION</scope>
</reference>
<proteinExistence type="inferred from homology"/>
<evidence type="ECO:0000256" key="6">
    <source>
        <dbReference type="ARBA" id="ARBA00009283"/>
    </source>
</evidence>
<dbReference type="FunFam" id="3.30.420.40:FF:000052">
    <property type="entry name" value="Ectonucleoside triphosphate diphosphohydrolase 5"/>
    <property type="match status" value="1"/>
</dbReference>
<evidence type="ECO:0000256" key="11">
    <source>
        <dbReference type="ARBA" id="ARBA00022837"/>
    </source>
</evidence>
<feature type="active site" description="Proton acceptor" evidence="26">
    <location>
        <position position="178"/>
    </location>
</feature>
<comment type="function">
    <text evidence="18">Hydrolyzes nucleoside diphosphates with a preference for GDP, IDP and UDP compared to ADP and CDP. In the lumen of the endoplasmic reticulum, hydrolyzes UDP that acts as an end-product feedback inhibitor of the UDP-Glc:glycoprotein glucosyltransferases. UMP can be transported back by an UDP-sugar antiporter to the cytosol where it is consumed to regenerate UDP-glucose. Therefore, it positively regulates protein reglucosylation by clearing UDP from the ER lumen and by promoting the regeneration of UDP-glucose. Protein reglucosylation is essential to proper glycoprotein folding and quality control in the ER.</text>
</comment>
<evidence type="ECO:0000256" key="2">
    <source>
        <dbReference type="ARBA" id="ARBA00001946"/>
    </source>
</evidence>
<comment type="pathway">
    <text evidence="5">Protein modification; protein glycosylation.</text>
</comment>
<evidence type="ECO:0000256" key="18">
    <source>
        <dbReference type="ARBA" id="ARBA00045733"/>
    </source>
</evidence>
<dbReference type="Ensembl" id="ENSCCRT00020072317.1">
    <property type="protein sequence ID" value="ENSCCRP00020065713.1"/>
    <property type="gene ID" value="ENSCCRG00020030584.1"/>
</dbReference>
<evidence type="ECO:0000256" key="13">
    <source>
        <dbReference type="ARBA" id="ARBA00023157"/>
    </source>
</evidence>
<accession>A0A8C2G872</accession>
<keyword evidence="8 29" id="KW-0732">Signal</keyword>
<evidence type="ECO:0000256" key="25">
    <source>
        <dbReference type="ARBA" id="ARBA00049328"/>
    </source>
</evidence>
<evidence type="ECO:0000256" key="16">
    <source>
        <dbReference type="ARBA" id="ARBA00042111"/>
    </source>
</evidence>
<keyword evidence="9 28" id="KW-0378">Hydrolase</keyword>
<organism evidence="30 31">
    <name type="scientific">Cyprinus carpio</name>
    <name type="common">Common carp</name>
    <dbReference type="NCBI Taxonomy" id="7962"/>
    <lineage>
        <taxon>Eukaryota</taxon>
        <taxon>Metazoa</taxon>
        <taxon>Chordata</taxon>
        <taxon>Craniata</taxon>
        <taxon>Vertebrata</taxon>
        <taxon>Euteleostomi</taxon>
        <taxon>Actinopterygii</taxon>
        <taxon>Neopterygii</taxon>
        <taxon>Teleostei</taxon>
        <taxon>Ostariophysi</taxon>
        <taxon>Cypriniformes</taxon>
        <taxon>Cyprinidae</taxon>
        <taxon>Cyprininae</taxon>
        <taxon>Cyprinus</taxon>
    </lineage>
</organism>
<dbReference type="Pfam" id="PF01150">
    <property type="entry name" value="GDA1_CD39"/>
    <property type="match status" value="2"/>
</dbReference>
<dbReference type="GO" id="GO:0005783">
    <property type="term" value="C:endoplasmic reticulum"/>
    <property type="evidence" value="ECO:0007669"/>
    <property type="project" value="UniProtKB-SubCell"/>
</dbReference>
<keyword evidence="12" id="KW-0460">Magnesium</keyword>
<dbReference type="GO" id="GO:0005576">
    <property type="term" value="C:extracellular region"/>
    <property type="evidence" value="ECO:0007669"/>
    <property type="project" value="UniProtKB-SubCell"/>
</dbReference>
<evidence type="ECO:0000256" key="8">
    <source>
        <dbReference type="ARBA" id="ARBA00022729"/>
    </source>
</evidence>
<keyword evidence="27" id="KW-0547">Nucleotide-binding</keyword>
<name>A0A8C2G872_CYPCA</name>
<evidence type="ECO:0000256" key="29">
    <source>
        <dbReference type="SAM" id="SignalP"/>
    </source>
</evidence>